<dbReference type="PANTHER" id="PTHR41878:SF1">
    <property type="entry name" value="TNPR PROTEIN"/>
    <property type="match status" value="1"/>
</dbReference>
<feature type="domain" description="Plasmid pRiA4b Orf3-like" evidence="1">
    <location>
        <begin position="2"/>
        <end position="147"/>
    </location>
</feature>
<dbReference type="PANTHER" id="PTHR41878">
    <property type="entry name" value="LEXA REPRESSOR-RELATED"/>
    <property type="match status" value="1"/>
</dbReference>
<dbReference type="SUPFAM" id="SSF159941">
    <property type="entry name" value="MM3350-like"/>
    <property type="match status" value="1"/>
</dbReference>
<proteinExistence type="predicted"/>
<feature type="domain" description="DUF7309" evidence="3">
    <location>
        <begin position="186"/>
        <end position="348"/>
    </location>
</feature>
<protein>
    <submittedName>
        <fullName evidence="4">Plasmid pRiA4b ORF-3 family protein</fullName>
    </submittedName>
</protein>
<evidence type="ECO:0000313" key="5">
    <source>
        <dbReference type="Proteomes" id="UP000602076"/>
    </source>
</evidence>
<dbReference type="Pfam" id="PF23988">
    <property type="entry name" value="DUF7309"/>
    <property type="match status" value="1"/>
</dbReference>
<organism evidence="4 5">
    <name type="scientific">Peribacillus faecalis</name>
    <dbReference type="NCBI Taxonomy" id="2772559"/>
    <lineage>
        <taxon>Bacteria</taxon>
        <taxon>Bacillati</taxon>
        <taxon>Bacillota</taxon>
        <taxon>Bacilli</taxon>
        <taxon>Bacillales</taxon>
        <taxon>Bacillaceae</taxon>
        <taxon>Peribacillus</taxon>
    </lineage>
</organism>
<keyword evidence="5" id="KW-1185">Reference proteome</keyword>
<dbReference type="AlphaFoldDB" id="A0A927CVS1"/>
<dbReference type="InterPro" id="IPR012912">
    <property type="entry name" value="Plasmid_pRiA4b_Orf3-like"/>
</dbReference>
<dbReference type="EMBL" id="JACXSI010000019">
    <property type="protein sequence ID" value="MBD3108523.1"/>
    <property type="molecule type" value="Genomic_DNA"/>
</dbReference>
<dbReference type="Proteomes" id="UP000602076">
    <property type="component" value="Unassembled WGS sequence"/>
</dbReference>
<gene>
    <name evidence="4" type="ORF">IEO70_09095</name>
</gene>
<evidence type="ECO:0000259" key="1">
    <source>
        <dbReference type="Pfam" id="PF07929"/>
    </source>
</evidence>
<dbReference type="RefSeq" id="WP_190998065.1">
    <property type="nucleotide sequence ID" value="NZ_JACXSI010000019.1"/>
</dbReference>
<dbReference type="InterPro" id="IPR024047">
    <property type="entry name" value="MM3350-like_sf"/>
</dbReference>
<dbReference type="Pfam" id="PF07929">
    <property type="entry name" value="PRiA4_ORF3"/>
    <property type="match status" value="1"/>
</dbReference>
<feature type="domain" description="DUF6930" evidence="2">
    <location>
        <begin position="384"/>
        <end position="503"/>
    </location>
</feature>
<dbReference type="Gene3D" id="3.10.290.30">
    <property type="entry name" value="MM3350-like"/>
    <property type="match status" value="1"/>
</dbReference>
<accession>A0A927CVS1</accession>
<reference evidence="4" key="1">
    <citation type="submission" date="2020-09" db="EMBL/GenBank/DDBJ databases">
        <title>Bacillus faecalis sp. nov., a moderately halophilic bacterium isolated from cow faeces.</title>
        <authorList>
            <person name="Jiang L."/>
            <person name="Lee J."/>
        </authorList>
    </citation>
    <scope>NUCLEOTIDE SEQUENCE</scope>
    <source>
        <strain evidence="4">AGMB 02131</strain>
    </source>
</reference>
<evidence type="ECO:0000313" key="4">
    <source>
        <dbReference type="EMBL" id="MBD3108523.1"/>
    </source>
</evidence>
<dbReference type="Pfam" id="PF22007">
    <property type="entry name" value="DUF6930"/>
    <property type="match status" value="1"/>
</dbReference>
<evidence type="ECO:0000259" key="3">
    <source>
        <dbReference type="Pfam" id="PF23988"/>
    </source>
</evidence>
<dbReference type="InterPro" id="IPR054216">
    <property type="entry name" value="DUF6930"/>
</dbReference>
<name>A0A927CVS1_9BACI</name>
<dbReference type="InterPro" id="IPR055733">
    <property type="entry name" value="DUF7309"/>
</dbReference>
<evidence type="ECO:0000259" key="2">
    <source>
        <dbReference type="Pfam" id="PF22007"/>
    </source>
</evidence>
<sequence length="509" mass="59999">MIYQLRVSLKHLPAPVWRRIEIDSSVTFTDLHYILQAAFEWEDCHLHTFFIRQSNGKTIKNRVEIGPDIDDLLAGPTSHYTKLNESTEIVSHWLTKKNDHCLYIYDFGDDWQHEIVLEKIIERKEDALYPRCTMAVGASPEEDSFGMLESIESIDSDRVCAEINQVYRNLFEENGTHSEEASHSEWLKLFELVDELKKLKPWQWMDNKHVFALNNPIDGDYVYCSVLGSAEQEYGLVTYIGQQGLKALDKFYTMPSIHDMIFEQHTLFISFSNRDELEKKDYQLIKSLGLKYRGKKQWPLFRSYVPGLYPWWLNKKEVELLTEILPQVINICLQMKEHRSLIPAYNGKEVVRFDTELQKYIFVVHPQEAAPVPVPEIQVNELFLQRMRKQMNRMYAPIEFDYFYLNDPIQEYPGQRPFFPLMMLAVECEQELIIYQDIVRMSELHTVADCLLDLINKLQLLPSEIYVQRHNLYTLLEPLANKLDIKLKKVPNLPVMTEVKEELFSELPF</sequence>
<comment type="caution">
    <text evidence="4">The sequence shown here is derived from an EMBL/GenBank/DDBJ whole genome shotgun (WGS) entry which is preliminary data.</text>
</comment>